<keyword evidence="4" id="KW-0788">Thiol protease</keyword>
<evidence type="ECO:0000256" key="4">
    <source>
        <dbReference type="ARBA" id="ARBA00022807"/>
    </source>
</evidence>
<dbReference type="OrthoDB" id="9813368at2"/>
<gene>
    <name evidence="7" type="ORF">AFM12_05400</name>
</gene>
<dbReference type="InterPro" id="IPR038765">
    <property type="entry name" value="Papain-like_cys_pep_sf"/>
</dbReference>
<evidence type="ECO:0000256" key="3">
    <source>
        <dbReference type="ARBA" id="ARBA00022801"/>
    </source>
</evidence>
<keyword evidence="8" id="KW-1185">Reference proteome</keyword>
<feature type="domain" description="NlpC/P60" evidence="6">
    <location>
        <begin position="229"/>
        <end position="359"/>
    </location>
</feature>
<dbReference type="PANTHER" id="PTHR47053:SF1">
    <property type="entry name" value="MUREIN DD-ENDOPEPTIDASE MEPH-RELATED"/>
    <property type="match status" value="1"/>
</dbReference>
<dbReference type="Gene3D" id="3.90.1720.10">
    <property type="entry name" value="endopeptidase domain like (from Nostoc punctiforme)"/>
    <property type="match status" value="1"/>
</dbReference>
<protein>
    <submittedName>
        <fullName evidence="7">Uncharacterized protein</fullName>
    </submittedName>
</protein>
<dbReference type="STRING" id="1605367.AFM12_05400"/>
<dbReference type="EMBL" id="LGTQ01000005">
    <property type="protein sequence ID" value="KPM49990.1"/>
    <property type="molecule type" value="Genomic_DNA"/>
</dbReference>
<evidence type="ECO:0000256" key="2">
    <source>
        <dbReference type="ARBA" id="ARBA00022670"/>
    </source>
</evidence>
<name>A0A0P7C028_9BACT</name>
<dbReference type="RefSeq" id="WP_055144708.1">
    <property type="nucleotide sequence ID" value="NZ_JXSZ01000005.1"/>
</dbReference>
<dbReference type="PROSITE" id="PS51935">
    <property type="entry name" value="NLPC_P60"/>
    <property type="match status" value="1"/>
</dbReference>
<comment type="caution">
    <text evidence="7">The sequence shown here is derived from an EMBL/GenBank/DDBJ whole genome shotgun (WGS) entry which is preliminary data.</text>
</comment>
<evidence type="ECO:0000256" key="1">
    <source>
        <dbReference type="ARBA" id="ARBA00007074"/>
    </source>
</evidence>
<evidence type="ECO:0000259" key="5">
    <source>
        <dbReference type="PROSITE" id="PS51781"/>
    </source>
</evidence>
<dbReference type="PANTHER" id="PTHR47053">
    <property type="entry name" value="MUREIN DD-ENDOPEPTIDASE MEPH-RELATED"/>
    <property type="match status" value="1"/>
</dbReference>
<reference evidence="7 8" key="1">
    <citation type="submission" date="2015-07" db="EMBL/GenBank/DDBJ databases">
        <title>The draft genome sequence of Leadbetterella sp. JN14-9.</title>
        <authorList>
            <person name="Liu Y."/>
            <person name="Du J."/>
            <person name="Shao Z."/>
        </authorList>
    </citation>
    <scope>NUCLEOTIDE SEQUENCE [LARGE SCALE GENOMIC DNA]</scope>
    <source>
        <strain evidence="7 8">JN14-9</strain>
    </source>
</reference>
<dbReference type="GO" id="GO:0008234">
    <property type="term" value="F:cysteine-type peptidase activity"/>
    <property type="evidence" value="ECO:0007669"/>
    <property type="project" value="UniProtKB-KW"/>
</dbReference>
<keyword evidence="2" id="KW-0645">Protease</keyword>
<organism evidence="7 8">
    <name type="scientific">Jiulongibacter sediminis</name>
    <dbReference type="NCBI Taxonomy" id="1605367"/>
    <lineage>
        <taxon>Bacteria</taxon>
        <taxon>Pseudomonadati</taxon>
        <taxon>Bacteroidota</taxon>
        <taxon>Cytophagia</taxon>
        <taxon>Cytophagales</taxon>
        <taxon>Leadbetterellaceae</taxon>
        <taxon>Jiulongibacter</taxon>
    </lineage>
</organism>
<evidence type="ECO:0000313" key="7">
    <source>
        <dbReference type="EMBL" id="KPM49990.1"/>
    </source>
</evidence>
<accession>A0A0P7C028</accession>
<dbReference type="InterPro" id="IPR000064">
    <property type="entry name" value="NLP_P60_dom"/>
</dbReference>
<dbReference type="PROSITE" id="PS51781">
    <property type="entry name" value="SH3B"/>
    <property type="match status" value="1"/>
</dbReference>
<evidence type="ECO:0000259" key="6">
    <source>
        <dbReference type="PROSITE" id="PS51935"/>
    </source>
</evidence>
<feature type="domain" description="SH3b" evidence="5">
    <location>
        <begin position="95"/>
        <end position="158"/>
    </location>
</feature>
<sequence length="373" mass="41920">METSGKLLGLFFLSIVLFAECKSDDSELLSQQLDELKASYIEDSRTKLFEFEIKENVVKGFTDQPSLKNELKEFLVEKSIIDSVFLVPNETQQSDTLALVNVSVANIRSQPKHSAELSTQALMGMPVRVLYKTGGWYRIQTPDKYLGYIESGVLSFVNEIPDNRVVFSKELGFIFEKPAEGSKHLSDLVLGNLFEPMESDGSFQKVKLPDGREGFIPQNQLKSIHDFVSTASAGDLEFMTSRFLGVPYLWGGTSFKGVDCSGFSKNVMLQKGLYLPRDASQQALVGDEIETGENFENLERGDLLFFGRPPGKVTHVAIYLGNHRFIHSSGMVKYGSFDPASPEYDEFNRNRFLFAKRVLDSDLVSRLNPITFY</sequence>
<keyword evidence="3" id="KW-0378">Hydrolase</keyword>
<dbReference type="Pfam" id="PF08239">
    <property type="entry name" value="SH3_3"/>
    <property type="match status" value="1"/>
</dbReference>
<proteinExistence type="inferred from homology"/>
<dbReference type="AlphaFoldDB" id="A0A0P7C028"/>
<dbReference type="InterPro" id="IPR003646">
    <property type="entry name" value="SH3-like_bac-type"/>
</dbReference>
<dbReference type="Gene3D" id="2.30.30.40">
    <property type="entry name" value="SH3 Domains"/>
    <property type="match status" value="2"/>
</dbReference>
<dbReference type="InterPro" id="IPR051202">
    <property type="entry name" value="Peptidase_C40"/>
</dbReference>
<dbReference type="Proteomes" id="UP000050454">
    <property type="component" value="Unassembled WGS sequence"/>
</dbReference>
<dbReference type="SUPFAM" id="SSF54001">
    <property type="entry name" value="Cysteine proteinases"/>
    <property type="match status" value="1"/>
</dbReference>
<dbReference type="Pfam" id="PF00877">
    <property type="entry name" value="NLPC_P60"/>
    <property type="match status" value="1"/>
</dbReference>
<evidence type="ECO:0000313" key="8">
    <source>
        <dbReference type="Proteomes" id="UP000050454"/>
    </source>
</evidence>
<dbReference type="GO" id="GO:0006508">
    <property type="term" value="P:proteolysis"/>
    <property type="evidence" value="ECO:0007669"/>
    <property type="project" value="UniProtKB-KW"/>
</dbReference>
<comment type="similarity">
    <text evidence="1">Belongs to the peptidase C40 family.</text>
</comment>